<dbReference type="EMBL" id="X73582">
    <property type="protein sequence ID" value="CAA51986.1"/>
    <property type="molecule type" value="Genomic_DNA"/>
</dbReference>
<dbReference type="AlphaFoldDB" id="Q46514"/>
<dbReference type="PIR" id="S38466">
    <property type="entry name" value="S38466"/>
</dbReference>
<feature type="non-terminal residue" evidence="1">
    <location>
        <position position="1"/>
    </location>
</feature>
<protein>
    <submittedName>
        <fullName evidence="1">ORFA 79</fullName>
    </submittedName>
</protein>
<name>Q46514_DESMO</name>
<accession>Q46514</accession>
<proteinExistence type="predicted"/>
<organism evidence="1">
    <name type="scientific">Desulfurococcus mucosus</name>
    <name type="common">Desulfurococcus mobilis</name>
    <dbReference type="NCBI Taxonomy" id="2275"/>
    <lineage>
        <taxon>Archaea</taxon>
        <taxon>Thermoproteota</taxon>
        <taxon>Thermoprotei</taxon>
        <taxon>Desulfurococcales</taxon>
        <taxon>Desulfurococcaceae</taxon>
        <taxon>Desulfurococcus</taxon>
    </lineage>
</organism>
<sequence>PHLPLLVFLLALAVRQLHGSNLHSLSGQWYGAIHSDTGLLHYIRYFTYEIIEYLYISAPNLYLNHSCRRHIDQPWAAAR</sequence>
<evidence type="ECO:0000313" key="1">
    <source>
        <dbReference type="EMBL" id="CAA51986.1"/>
    </source>
</evidence>
<reference evidence="1" key="1">
    <citation type="journal article" date="1995" name="Mol. Gen. Genet.">
        <title>Chromosomal organization and nucleotide sequence of the genes for elongation factors EF-1 alpha and EF-2 and ribosomal proteins S7 and S10 of the hyperthermophilic archaeum Desulfurococcus mobilis.</title>
        <authorList>
            <person name="Ceccarelli E."/>
            <person name="Bocchetta M."/>
            <person name="Creti R."/>
            <person name="Sanangelantoni A.M."/>
            <person name="Tiboni O."/>
            <person name="Cammarano P."/>
        </authorList>
    </citation>
    <scope>NUCLEOTIDE SEQUENCE</scope>
    <source>
        <strain evidence="1">DSM 2126</strain>
    </source>
</reference>